<sequence length="792" mass="86609">MSAPALPNKYNSPHPARLPSLQHSNMFNATSILHIICILSILSDTNNILSRPTPDTFSATHVLILLAVSPAFFTVITRFHRLVCPVLGKLFRGLFNSASCTFMDLILITRFIVKVAFRPILSTFLAIWVVLYSTFIIVNSCPTSVKAVTKWIKKAVTVESVDRQTEEDTHEDLAQGSSHRDRVHIGIVADLNVGITLDAAFDHGAMGSCTTIDGCLVLWLFVVMVFLAEAAHYVTLDASKTSLFTVLLLVLCKRGIDSTENAPKVNIRINRENEEHNVVESPFTEARGLIAHIEFKEPDPSTDHSGCISPWALNLIWAIIILLSTFAIMIVCTETSVINIIVHLMEEAVQVIYDLLASYGIDMAYYVEFVYQLSCILATLKVVTVLYGRSGSEATAPVQVVSTDIPDSRASVNDLVPEVTLELAVNEEDYDSTDAPAAAEMVSGIEDESPVQGHTIESDIVITTEEHEGENFNSDQDGDTTSSDKTTMDDANTSFKVGLNISSQGQDASTDIPRASVDEPIPEVAREDAVGTEEECQKNAEATVTTDLDDFRSDTFIPFQHKPQGEDYLLESAGITTRDSNSKDGNLNSDQDETSSVNIGDSEASSELGWNAIYRRRYLTTDISDSLVDGHVSEVEGPKSADAIATIGLEDSGSDVSIPFQVEDEPQKQLYPMETDAIVTTQDFSGESIYPSSNQDGDNGVEANAEPTKNETQLENEALHAMLNGLKAGDAESLHNFIDDNSSPRTTGVLLEDTTENQARSASESRSKKKYRKHRPRPQGKKQPESQGDTRG</sequence>
<protein>
    <submittedName>
        <fullName evidence="1">Uncharacterized protein</fullName>
    </submittedName>
</protein>
<keyword evidence="2" id="KW-1185">Reference proteome</keyword>
<dbReference type="EMBL" id="ML208282">
    <property type="protein sequence ID" value="TFK72772.1"/>
    <property type="molecule type" value="Genomic_DNA"/>
</dbReference>
<evidence type="ECO:0000313" key="2">
    <source>
        <dbReference type="Proteomes" id="UP000308600"/>
    </source>
</evidence>
<evidence type="ECO:0000313" key="1">
    <source>
        <dbReference type="EMBL" id="TFK72772.1"/>
    </source>
</evidence>
<dbReference type="Proteomes" id="UP000308600">
    <property type="component" value="Unassembled WGS sequence"/>
</dbReference>
<name>A0ACD3B706_9AGAR</name>
<accession>A0ACD3B706</accession>
<organism evidence="1 2">
    <name type="scientific">Pluteus cervinus</name>
    <dbReference type="NCBI Taxonomy" id="181527"/>
    <lineage>
        <taxon>Eukaryota</taxon>
        <taxon>Fungi</taxon>
        <taxon>Dikarya</taxon>
        <taxon>Basidiomycota</taxon>
        <taxon>Agaricomycotina</taxon>
        <taxon>Agaricomycetes</taxon>
        <taxon>Agaricomycetidae</taxon>
        <taxon>Agaricales</taxon>
        <taxon>Pluteineae</taxon>
        <taxon>Pluteaceae</taxon>
        <taxon>Pluteus</taxon>
    </lineage>
</organism>
<reference evidence="1 2" key="1">
    <citation type="journal article" date="2019" name="Nat. Ecol. Evol.">
        <title>Megaphylogeny resolves global patterns of mushroom evolution.</title>
        <authorList>
            <person name="Varga T."/>
            <person name="Krizsan K."/>
            <person name="Foldi C."/>
            <person name="Dima B."/>
            <person name="Sanchez-Garcia M."/>
            <person name="Sanchez-Ramirez S."/>
            <person name="Szollosi G.J."/>
            <person name="Szarkandi J.G."/>
            <person name="Papp V."/>
            <person name="Albert L."/>
            <person name="Andreopoulos W."/>
            <person name="Angelini C."/>
            <person name="Antonin V."/>
            <person name="Barry K.W."/>
            <person name="Bougher N.L."/>
            <person name="Buchanan P."/>
            <person name="Buyck B."/>
            <person name="Bense V."/>
            <person name="Catcheside P."/>
            <person name="Chovatia M."/>
            <person name="Cooper J."/>
            <person name="Damon W."/>
            <person name="Desjardin D."/>
            <person name="Finy P."/>
            <person name="Geml J."/>
            <person name="Haridas S."/>
            <person name="Hughes K."/>
            <person name="Justo A."/>
            <person name="Karasinski D."/>
            <person name="Kautmanova I."/>
            <person name="Kiss B."/>
            <person name="Kocsube S."/>
            <person name="Kotiranta H."/>
            <person name="LaButti K.M."/>
            <person name="Lechner B.E."/>
            <person name="Liimatainen K."/>
            <person name="Lipzen A."/>
            <person name="Lukacs Z."/>
            <person name="Mihaltcheva S."/>
            <person name="Morgado L.N."/>
            <person name="Niskanen T."/>
            <person name="Noordeloos M.E."/>
            <person name="Ohm R.A."/>
            <person name="Ortiz-Santana B."/>
            <person name="Ovrebo C."/>
            <person name="Racz N."/>
            <person name="Riley R."/>
            <person name="Savchenko A."/>
            <person name="Shiryaev A."/>
            <person name="Soop K."/>
            <person name="Spirin V."/>
            <person name="Szebenyi C."/>
            <person name="Tomsovsky M."/>
            <person name="Tulloss R.E."/>
            <person name="Uehling J."/>
            <person name="Grigoriev I.V."/>
            <person name="Vagvolgyi C."/>
            <person name="Papp T."/>
            <person name="Martin F.M."/>
            <person name="Miettinen O."/>
            <person name="Hibbett D.S."/>
            <person name="Nagy L.G."/>
        </authorList>
    </citation>
    <scope>NUCLEOTIDE SEQUENCE [LARGE SCALE GENOMIC DNA]</scope>
    <source>
        <strain evidence="1 2">NL-1719</strain>
    </source>
</reference>
<gene>
    <name evidence="1" type="ORF">BDN72DRAFT_894579</name>
</gene>
<proteinExistence type="predicted"/>